<keyword evidence="5" id="KW-1185">Reference proteome</keyword>
<feature type="compositionally biased region" description="Low complexity" evidence="1">
    <location>
        <begin position="68"/>
        <end position="107"/>
    </location>
</feature>
<name>A0A5N6U1Q1_ASPAV</name>
<feature type="domain" description="DUF7137" evidence="3">
    <location>
        <begin position="113"/>
        <end position="245"/>
    </location>
</feature>
<protein>
    <recommendedName>
        <fullName evidence="3">DUF7137 domain-containing protein</fullName>
    </recommendedName>
</protein>
<evidence type="ECO:0000313" key="5">
    <source>
        <dbReference type="Proteomes" id="UP000325780"/>
    </source>
</evidence>
<reference evidence="4 5" key="1">
    <citation type="submission" date="2019-04" db="EMBL/GenBank/DDBJ databases">
        <title>Friends and foes A comparative genomics study of 23 Aspergillus species from section Flavi.</title>
        <authorList>
            <consortium name="DOE Joint Genome Institute"/>
            <person name="Kjaerbolling I."/>
            <person name="Vesth T."/>
            <person name="Frisvad J.C."/>
            <person name="Nybo J.L."/>
            <person name="Theobald S."/>
            <person name="Kildgaard S."/>
            <person name="Isbrandt T."/>
            <person name="Kuo A."/>
            <person name="Sato A."/>
            <person name="Lyhne E.K."/>
            <person name="Kogle M.E."/>
            <person name="Wiebenga A."/>
            <person name="Kun R.S."/>
            <person name="Lubbers R.J."/>
            <person name="Makela M.R."/>
            <person name="Barry K."/>
            <person name="Chovatia M."/>
            <person name="Clum A."/>
            <person name="Daum C."/>
            <person name="Haridas S."/>
            <person name="He G."/>
            <person name="LaButti K."/>
            <person name="Lipzen A."/>
            <person name="Mondo S."/>
            <person name="Riley R."/>
            <person name="Salamov A."/>
            <person name="Simmons B.A."/>
            <person name="Magnuson J.K."/>
            <person name="Henrissat B."/>
            <person name="Mortensen U.H."/>
            <person name="Larsen T.O."/>
            <person name="Devries R.P."/>
            <person name="Grigoriev I.V."/>
            <person name="Machida M."/>
            <person name="Baker S.E."/>
            <person name="Andersen M.R."/>
        </authorList>
    </citation>
    <scope>NUCLEOTIDE SEQUENCE [LARGE SCALE GENOMIC DNA]</scope>
    <source>
        <strain evidence="4 5">IBT 18842</strain>
    </source>
</reference>
<feature type="signal peptide" evidence="2">
    <location>
        <begin position="1"/>
        <end position="21"/>
    </location>
</feature>
<proteinExistence type="predicted"/>
<feature type="region of interest" description="Disordered" evidence="1">
    <location>
        <begin position="44"/>
        <end position="121"/>
    </location>
</feature>
<organism evidence="4 5">
    <name type="scientific">Aspergillus avenaceus</name>
    <dbReference type="NCBI Taxonomy" id="36643"/>
    <lineage>
        <taxon>Eukaryota</taxon>
        <taxon>Fungi</taxon>
        <taxon>Dikarya</taxon>
        <taxon>Ascomycota</taxon>
        <taxon>Pezizomycotina</taxon>
        <taxon>Eurotiomycetes</taxon>
        <taxon>Eurotiomycetidae</taxon>
        <taxon>Eurotiales</taxon>
        <taxon>Aspergillaceae</taxon>
        <taxon>Aspergillus</taxon>
        <taxon>Aspergillus subgen. Circumdati</taxon>
    </lineage>
</organism>
<evidence type="ECO:0000256" key="1">
    <source>
        <dbReference type="SAM" id="MobiDB-lite"/>
    </source>
</evidence>
<dbReference type="Proteomes" id="UP000325780">
    <property type="component" value="Unassembled WGS sequence"/>
</dbReference>
<evidence type="ECO:0000256" key="2">
    <source>
        <dbReference type="SAM" id="SignalP"/>
    </source>
</evidence>
<feature type="chain" id="PRO_5024883682" description="DUF7137 domain-containing protein" evidence="2">
    <location>
        <begin position="22"/>
        <end position="284"/>
    </location>
</feature>
<dbReference type="Pfam" id="PF23585">
    <property type="entry name" value="DUF7137"/>
    <property type="match status" value="1"/>
</dbReference>
<sequence length="284" mass="29418">MRSFTFLSFVYILVLLGLASAGPYGADSPHGGIVAREDTTTAAEKATTGATATSDQSAAKTESATDDTSTGTKTGKATGTTTGTQTGKSTATGKGKSSKSGNSTSTSIDPRDGVGGVSMLNPPSTSTTYFKVGDYITFEWKYTSLQVTPSAVNVVASCSKNSETYTLSSNMSVSETGKVVWDTAKYQANATVPLLTATYTLYVYDTNATLGDTASAGHLGSQIGYNFGLYTPQSYTPLNEYICATCNGALTSLERNGLKFAVGMAAITVASFTWFANGFGAFST</sequence>
<evidence type="ECO:0000313" key="4">
    <source>
        <dbReference type="EMBL" id="KAE8152171.1"/>
    </source>
</evidence>
<keyword evidence="2" id="KW-0732">Signal</keyword>
<evidence type="ECO:0000259" key="3">
    <source>
        <dbReference type="Pfam" id="PF23585"/>
    </source>
</evidence>
<dbReference type="AlphaFoldDB" id="A0A5N6U1Q1"/>
<dbReference type="InterPro" id="IPR055561">
    <property type="entry name" value="DUF7137"/>
</dbReference>
<gene>
    <name evidence="4" type="ORF">BDV25DRAFT_151447</name>
</gene>
<feature type="compositionally biased region" description="Low complexity" evidence="1">
    <location>
        <begin position="44"/>
        <end position="53"/>
    </location>
</feature>
<dbReference type="OrthoDB" id="2435509at2759"/>
<dbReference type="PANTHER" id="PTHR42028">
    <property type="entry name" value="CHROMOSOME 1, WHOLE GENOME SHOTGUN SEQUENCE"/>
    <property type="match status" value="1"/>
</dbReference>
<dbReference type="PANTHER" id="PTHR42028:SF1">
    <property type="entry name" value="YALI0E30657P"/>
    <property type="match status" value="1"/>
</dbReference>
<accession>A0A5N6U1Q1</accession>
<dbReference type="EMBL" id="ML742057">
    <property type="protein sequence ID" value="KAE8152171.1"/>
    <property type="molecule type" value="Genomic_DNA"/>
</dbReference>